<dbReference type="InterPro" id="IPR011235">
    <property type="entry name" value="MepB-like"/>
</dbReference>
<organism evidence="1 2">
    <name type="scientific">Leeuwenhoekiella marinoflava</name>
    <dbReference type="NCBI Taxonomy" id="988"/>
    <lineage>
        <taxon>Bacteria</taxon>
        <taxon>Pseudomonadati</taxon>
        <taxon>Bacteroidota</taxon>
        <taxon>Flavobacteriia</taxon>
        <taxon>Flavobacteriales</taxon>
        <taxon>Flavobacteriaceae</taxon>
        <taxon>Leeuwenhoekiella</taxon>
    </lineage>
</organism>
<proteinExistence type="predicted"/>
<reference evidence="1 2" key="1">
    <citation type="submission" date="2018-07" db="EMBL/GenBank/DDBJ databases">
        <title>Leeuwenhoekiella genomics.</title>
        <authorList>
            <person name="Tahon G."/>
            <person name="Willems A."/>
        </authorList>
    </citation>
    <scope>NUCLEOTIDE SEQUENCE [LARGE SCALE GENOMIC DNA]</scope>
    <source>
        <strain evidence="1 2">LMG 1345</strain>
    </source>
</reference>
<protein>
    <recommendedName>
        <fullName evidence="3">MepB protein</fullName>
    </recommendedName>
</protein>
<accession>A0A4Q0PMW1</accession>
<comment type="caution">
    <text evidence="1">The sequence shown here is derived from an EMBL/GenBank/DDBJ whole genome shotgun (WGS) entry which is preliminary data.</text>
</comment>
<gene>
    <name evidence="1" type="ORF">DSL99_2075</name>
</gene>
<evidence type="ECO:0000313" key="2">
    <source>
        <dbReference type="Proteomes" id="UP000290608"/>
    </source>
</evidence>
<dbReference type="STRING" id="1122159.SAMN02745246_02212"/>
<dbReference type="EMBL" id="QOVL01000009">
    <property type="protein sequence ID" value="RXG29137.1"/>
    <property type="molecule type" value="Genomic_DNA"/>
</dbReference>
<evidence type="ECO:0000313" key="1">
    <source>
        <dbReference type="EMBL" id="RXG29137.1"/>
    </source>
</evidence>
<dbReference type="Gene3D" id="3.40.1350.140">
    <property type="entry name" value="MepB-like"/>
    <property type="match status" value="1"/>
</dbReference>
<dbReference type="AlphaFoldDB" id="A0A4Q0PMW1"/>
<dbReference type="RefSeq" id="WP_073099286.1">
    <property type="nucleotide sequence ID" value="NZ_QOVL01000009.1"/>
</dbReference>
<evidence type="ECO:0008006" key="3">
    <source>
        <dbReference type="Google" id="ProtNLM"/>
    </source>
</evidence>
<dbReference type="PIRSF" id="PIRSF032285">
    <property type="entry name" value="UCP032285"/>
    <property type="match status" value="1"/>
</dbReference>
<dbReference type="InterPro" id="IPR038231">
    <property type="entry name" value="MepB-like_sf"/>
</dbReference>
<sequence>MYKNLNTLKTEVYDKCSLEISEFVTEPESKAYDACRFKLNGTRIVSRSSKITPKKVGQFVTFWKRTGNGPIEPFDEQDPVDLYVVNVNTAEAFDQFVFPKEVLLDKGIISSATRAGKRAFRVYPIWDIAQSKQAVRTQKWQLKYFYELNTSIDFKKVIALYNGCPLS</sequence>
<name>A0A4Q0PMW1_9FLAO</name>
<dbReference type="Pfam" id="PF08877">
    <property type="entry name" value="MepB-like"/>
    <property type="match status" value="1"/>
</dbReference>
<dbReference type="Proteomes" id="UP000290608">
    <property type="component" value="Unassembled WGS sequence"/>
</dbReference>